<proteinExistence type="predicted"/>
<dbReference type="EMBL" id="AWTN01000114">
    <property type="protein sequence ID" value="KGG86160.1"/>
    <property type="molecule type" value="Genomic_DNA"/>
</dbReference>
<gene>
    <name evidence="1" type="ORF">P245_20805</name>
</gene>
<organism evidence="1 2">
    <name type="scientific">Comamonas thiooxydans</name>
    <dbReference type="NCBI Taxonomy" id="363952"/>
    <lineage>
        <taxon>Bacteria</taxon>
        <taxon>Pseudomonadati</taxon>
        <taxon>Pseudomonadota</taxon>
        <taxon>Betaproteobacteria</taxon>
        <taxon>Burkholderiales</taxon>
        <taxon>Comamonadaceae</taxon>
        <taxon>Comamonas</taxon>
    </lineage>
</organism>
<dbReference type="AlphaFoldDB" id="A0A0E3BBV5"/>
<dbReference type="RefSeq" id="WP_034382134.1">
    <property type="nucleotide sequence ID" value="NZ_AWTN01000114.1"/>
</dbReference>
<name>A0A0E3BBV5_9BURK</name>
<comment type="caution">
    <text evidence="1">The sequence shown here is derived from an EMBL/GenBank/DDBJ whole genome shotgun (WGS) entry which is preliminary data.</text>
</comment>
<sequence>MAPTKTSPTASIVDDTKYVTAVARGTEYTLMKQGSAWFVASNRLALGRSNIGGGKHYATLAEVAAGCKAFGSEAEIFKLFYGFDIATAISA</sequence>
<evidence type="ECO:0000313" key="2">
    <source>
        <dbReference type="Proteomes" id="UP000029567"/>
    </source>
</evidence>
<evidence type="ECO:0000313" key="1">
    <source>
        <dbReference type="EMBL" id="KGG86160.1"/>
    </source>
</evidence>
<protein>
    <submittedName>
        <fullName evidence="1">Uncharacterized protein</fullName>
    </submittedName>
</protein>
<reference evidence="1 2" key="1">
    <citation type="submission" date="2013-09" db="EMBL/GenBank/DDBJ databases">
        <title>High correlation between genotypes and phenotypes of environmental bacteria Comamonas testosteroni strains.</title>
        <authorList>
            <person name="Liu L."/>
            <person name="Zhu W."/>
            <person name="Xia X."/>
            <person name="Xu B."/>
            <person name="Luo M."/>
            <person name="Wang G."/>
        </authorList>
    </citation>
    <scope>NUCLEOTIDE SEQUENCE [LARGE SCALE GENOMIC DNA]</scope>
    <source>
        <strain evidence="1 2">JL14</strain>
    </source>
</reference>
<dbReference type="Proteomes" id="UP000029567">
    <property type="component" value="Unassembled WGS sequence"/>
</dbReference>
<accession>A0A0E3BBV5</accession>